<evidence type="ECO:0000259" key="1">
    <source>
        <dbReference type="PROSITE" id="PS51186"/>
    </source>
</evidence>
<proteinExistence type="predicted"/>
<organism evidence="2">
    <name type="scientific">mine drainage metagenome</name>
    <dbReference type="NCBI Taxonomy" id="410659"/>
    <lineage>
        <taxon>unclassified sequences</taxon>
        <taxon>metagenomes</taxon>
        <taxon>ecological metagenomes</taxon>
    </lineage>
</organism>
<comment type="caution">
    <text evidence="2">The sequence shown here is derived from an EMBL/GenBank/DDBJ whole genome shotgun (WGS) entry which is preliminary data.</text>
</comment>
<evidence type="ECO:0000313" key="2">
    <source>
        <dbReference type="EMBL" id="OIR05353.1"/>
    </source>
</evidence>
<dbReference type="PROSITE" id="PS51186">
    <property type="entry name" value="GNAT"/>
    <property type="match status" value="1"/>
</dbReference>
<keyword evidence="2" id="KW-0808">Transferase</keyword>
<dbReference type="Pfam" id="PF00583">
    <property type="entry name" value="Acetyltransf_1"/>
    <property type="match status" value="1"/>
</dbReference>
<dbReference type="GO" id="GO:0016747">
    <property type="term" value="F:acyltransferase activity, transferring groups other than amino-acyl groups"/>
    <property type="evidence" value="ECO:0007669"/>
    <property type="project" value="InterPro"/>
</dbReference>
<protein>
    <submittedName>
        <fullName evidence="2">Acetyltransferase (GNAT) family protein</fullName>
    </submittedName>
</protein>
<feature type="domain" description="N-acetyltransferase" evidence="1">
    <location>
        <begin position="2"/>
        <end position="139"/>
    </location>
</feature>
<dbReference type="AlphaFoldDB" id="A0A1J5SA21"/>
<gene>
    <name evidence="2" type="ORF">GALL_124040</name>
</gene>
<dbReference type="SUPFAM" id="SSF55729">
    <property type="entry name" value="Acyl-CoA N-acyltransferases (Nat)"/>
    <property type="match status" value="1"/>
</dbReference>
<sequence>MYTIQLIPKEKIKTVIPFMQLLHDSIPAETLEDRLNEMVQNNYQCVGVYDGDKLIGISGLWILTKYYIGKHIEPDNVIIHPDYQGKKIGEQMMQWIYNYGKSLGCVASELNCYATNHGGIKFWINQGYKLLGYHFQKKF</sequence>
<name>A0A1J5SA21_9ZZZZ</name>
<accession>A0A1J5SA21</accession>
<reference evidence="2" key="1">
    <citation type="submission" date="2016-10" db="EMBL/GenBank/DDBJ databases">
        <title>Sequence of Gallionella enrichment culture.</title>
        <authorList>
            <person name="Poehlein A."/>
            <person name="Muehling M."/>
            <person name="Daniel R."/>
        </authorList>
    </citation>
    <scope>NUCLEOTIDE SEQUENCE</scope>
</reference>
<dbReference type="CDD" id="cd04301">
    <property type="entry name" value="NAT_SF"/>
    <property type="match status" value="1"/>
</dbReference>
<dbReference type="InterPro" id="IPR000182">
    <property type="entry name" value="GNAT_dom"/>
</dbReference>
<dbReference type="InterPro" id="IPR016181">
    <property type="entry name" value="Acyl_CoA_acyltransferase"/>
</dbReference>
<dbReference type="Gene3D" id="3.40.630.30">
    <property type="match status" value="1"/>
</dbReference>
<dbReference type="EMBL" id="MLJW01000050">
    <property type="protein sequence ID" value="OIR05353.1"/>
    <property type="molecule type" value="Genomic_DNA"/>
</dbReference>